<sequence length="168" mass="20103">MKRRFFPFDKNYLLENAQMELKDSLLNQMVEIVKDIYLLRYNPLGLKDKSIEKILSTTDYNLEELSTFYDELAGLYRYKFSSNQLELLFDGRDHQEKYQDDWANALKKWIVDFSRSKNFLKAVLETAIFYPDDKQSQRAYSRLKNYISDHFGIKIYKHKGIVPMKIAN</sequence>
<dbReference type="KEGG" id="msaa:QYS49_34815"/>
<name>A0AA51RF57_9BACT</name>
<keyword evidence="2" id="KW-1185">Reference proteome</keyword>
<protein>
    <submittedName>
        <fullName evidence="1">Uncharacterized protein</fullName>
    </submittedName>
</protein>
<reference evidence="1 2" key="1">
    <citation type="submission" date="2023-08" db="EMBL/GenBank/DDBJ databases">
        <title>Comparative genomics and taxonomic characterization of three novel marine species of genus Marivirga.</title>
        <authorList>
            <person name="Muhammad N."/>
            <person name="Kim S.-G."/>
        </authorList>
    </citation>
    <scope>NUCLEOTIDE SEQUENCE [LARGE SCALE GENOMIC DNA]</scope>
    <source>
        <strain evidence="1 2">BDSF4-3</strain>
    </source>
</reference>
<accession>A0AA51RF57</accession>
<evidence type="ECO:0000313" key="2">
    <source>
        <dbReference type="Proteomes" id="UP001230496"/>
    </source>
</evidence>
<gene>
    <name evidence="1" type="ORF">QYS49_34815</name>
</gene>
<dbReference type="AlphaFoldDB" id="A0AA51RF57"/>
<evidence type="ECO:0000313" key="1">
    <source>
        <dbReference type="EMBL" id="WMN12855.1"/>
    </source>
</evidence>
<dbReference type="Proteomes" id="UP001230496">
    <property type="component" value="Chromosome"/>
</dbReference>
<dbReference type="EMBL" id="CP129971">
    <property type="protein sequence ID" value="WMN12855.1"/>
    <property type="molecule type" value="Genomic_DNA"/>
</dbReference>
<organism evidence="1 2">
    <name type="scientific">Marivirga salinarum</name>
    <dbReference type="NCBI Taxonomy" id="3059078"/>
    <lineage>
        <taxon>Bacteria</taxon>
        <taxon>Pseudomonadati</taxon>
        <taxon>Bacteroidota</taxon>
        <taxon>Cytophagia</taxon>
        <taxon>Cytophagales</taxon>
        <taxon>Marivirgaceae</taxon>
        <taxon>Marivirga</taxon>
    </lineage>
</organism>
<proteinExistence type="predicted"/>
<dbReference type="RefSeq" id="WP_308351209.1">
    <property type="nucleotide sequence ID" value="NZ_CP129971.1"/>
</dbReference>